<evidence type="ECO:0000313" key="2">
    <source>
        <dbReference type="EMBL" id="KAK9000651.1"/>
    </source>
</evidence>
<evidence type="ECO:0000313" key="3">
    <source>
        <dbReference type="Proteomes" id="UP001396334"/>
    </source>
</evidence>
<feature type="compositionally biased region" description="Basic and acidic residues" evidence="1">
    <location>
        <begin position="49"/>
        <end position="59"/>
    </location>
</feature>
<name>A0ABR2QJH5_9ROSI</name>
<accession>A0ABR2QJH5</accession>
<dbReference type="Proteomes" id="UP001396334">
    <property type="component" value="Unassembled WGS sequence"/>
</dbReference>
<sequence length="184" mass="21004">MRQAPSQGNQAASSSGVGRATETVRRREEDLPEEEVGGGENNNDNQISIKDKLTGDSRKSTKTIRSTRHRRLHKSSLRWPMSSAWNNAISFSVCFKIFLGKLLFGSGFPVYREQCTRKVCYMKGEAWKESRTTEPPRAPSISEVLGEEENENFGPWMLVERRQKKKDNGIPSREQRSVYYKIST</sequence>
<protein>
    <submittedName>
        <fullName evidence="2">Uncharacterized protein</fullName>
    </submittedName>
</protein>
<reference evidence="2 3" key="1">
    <citation type="journal article" date="2024" name="G3 (Bethesda)">
        <title>Genome assembly of Hibiscus sabdariffa L. provides insights into metabolisms of medicinal natural products.</title>
        <authorList>
            <person name="Kim T."/>
        </authorList>
    </citation>
    <scope>NUCLEOTIDE SEQUENCE [LARGE SCALE GENOMIC DNA]</scope>
    <source>
        <strain evidence="2">TK-2024</strain>
        <tissue evidence="2">Old leaves</tissue>
    </source>
</reference>
<gene>
    <name evidence="2" type="ORF">V6N11_081140</name>
</gene>
<feature type="compositionally biased region" description="Polar residues" evidence="1">
    <location>
        <begin position="1"/>
        <end position="16"/>
    </location>
</feature>
<feature type="compositionally biased region" description="Basic residues" evidence="1">
    <location>
        <begin position="60"/>
        <end position="73"/>
    </location>
</feature>
<comment type="caution">
    <text evidence="2">The sequence shown here is derived from an EMBL/GenBank/DDBJ whole genome shotgun (WGS) entry which is preliminary data.</text>
</comment>
<keyword evidence="3" id="KW-1185">Reference proteome</keyword>
<feature type="region of interest" description="Disordered" evidence="1">
    <location>
        <begin position="1"/>
        <end position="73"/>
    </location>
</feature>
<dbReference type="EMBL" id="JBBPBN010000037">
    <property type="protein sequence ID" value="KAK9000651.1"/>
    <property type="molecule type" value="Genomic_DNA"/>
</dbReference>
<organism evidence="2 3">
    <name type="scientific">Hibiscus sabdariffa</name>
    <name type="common">roselle</name>
    <dbReference type="NCBI Taxonomy" id="183260"/>
    <lineage>
        <taxon>Eukaryota</taxon>
        <taxon>Viridiplantae</taxon>
        <taxon>Streptophyta</taxon>
        <taxon>Embryophyta</taxon>
        <taxon>Tracheophyta</taxon>
        <taxon>Spermatophyta</taxon>
        <taxon>Magnoliopsida</taxon>
        <taxon>eudicotyledons</taxon>
        <taxon>Gunneridae</taxon>
        <taxon>Pentapetalae</taxon>
        <taxon>rosids</taxon>
        <taxon>malvids</taxon>
        <taxon>Malvales</taxon>
        <taxon>Malvaceae</taxon>
        <taxon>Malvoideae</taxon>
        <taxon>Hibiscus</taxon>
    </lineage>
</organism>
<proteinExistence type="predicted"/>
<evidence type="ECO:0000256" key="1">
    <source>
        <dbReference type="SAM" id="MobiDB-lite"/>
    </source>
</evidence>